<protein>
    <submittedName>
        <fullName evidence="1">Unannotated protein</fullName>
    </submittedName>
</protein>
<accession>A0A6J6GI29</accession>
<dbReference type="EMBL" id="CAEZUI010000092">
    <property type="protein sequence ID" value="CAB4599529.1"/>
    <property type="molecule type" value="Genomic_DNA"/>
</dbReference>
<dbReference type="AlphaFoldDB" id="A0A6J6GI29"/>
<sequence>MIAKSAASAIKSPVKANMSGAIEVAIIRIDAIRVPINPPKAKWRDLP</sequence>
<evidence type="ECO:0000313" key="1">
    <source>
        <dbReference type="EMBL" id="CAB4599529.1"/>
    </source>
</evidence>
<organism evidence="1">
    <name type="scientific">freshwater metagenome</name>
    <dbReference type="NCBI Taxonomy" id="449393"/>
    <lineage>
        <taxon>unclassified sequences</taxon>
        <taxon>metagenomes</taxon>
        <taxon>ecological metagenomes</taxon>
    </lineage>
</organism>
<proteinExistence type="predicted"/>
<name>A0A6J6GI29_9ZZZZ</name>
<gene>
    <name evidence="1" type="ORF">UFOPK1807_00739</name>
</gene>
<reference evidence="1" key="1">
    <citation type="submission" date="2020-05" db="EMBL/GenBank/DDBJ databases">
        <authorList>
            <person name="Chiriac C."/>
            <person name="Salcher M."/>
            <person name="Ghai R."/>
            <person name="Kavagutti S V."/>
        </authorList>
    </citation>
    <scope>NUCLEOTIDE SEQUENCE</scope>
</reference>